<evidence type="ECO:0000313" key="1">
    <source>
        <dbReference type="EMBL" id="SDN89940.1"/>
    </source>
</evidence>
<organism evidence="1 2">
    <name type="scientific">Alkalicoccus daliensis</name>
    <dbReference type="NCBI Taxonomy" id="745820"/>
    <lineage>
        <taxon>Bacteria</taxon>
        <taxon>Bacillati</taxon>
        <taxon>Bacillota</taxon>
        <taxon>Bacilli</taxon>
        <taxon>Bacillales</taxon>
        <taxon>Bacillaceae</taxon>
        <taxon>Alkalicoccus</taxon>
    </lineage>
</organism>
<sequence length="92" mass="10866">MQFPERYSGNYYYQTKDFYNNSVFFSFYKRCDQPILRASGLPFEQTYLNQNLPATPAAPAANTAEMLAYLTRFETLDEEQLYQAIEDLQTYE</sequence>
<name>A0A1H0F5K4_9BACI</name>
<dbReference type="Proteomes" id="UP000198778">
    <property type="component" value="Unassembled WGS sequence"/>
</dbReference>
<dbReference type="EMBL" id="FNIL01000004">
    <property type="protein sequence ID" value="SDN89940.1"/>
    <property type="molecule type" value="Genomic_DNA"/>
</dbReference>
<gene>
    <name evidence="1" type="ORF">SAMN04488053_104199</name>
</gene>
<dbReference type="RefSeq" id="WP_090842632.1">
    <property type="nucleotide sequence ID" value="NZ_FNIL01000004.1"/>
</dbReference>
<evidence type="ECO:0000313" key="2">
    <source>
        <dbReference type="Proteomes" id="UP000198778"/>
    </source>
</evidence>
<reference evidence="2" key="1">
    <citation type="submission" date="2016-10" db="EMBL/GenBank/DDBJ databases">
        <authorList>
            <person name="Varghese N."/>
            <person name="Submissions S."/>
        </authorList>
    </citation>
    <scope>NUCLEOTIDE SEQUENCE [LARGE SCALE GENOMIC DNA]</scope>
    <source>
        <strain evidence="2">CGMCC 1.10369</strain>
    </source>
</reference>
<dbReference type="AlphaFoldDB" id="A0A1H0F5K4"/>
<protein>
    <submittedName>
        <fullName evidence="1">Uncharacterized protein</fullName>
    </submittedName>
</protein>
<accession>A0A1H0F5K4</accession>
<proteinExistence type="predicted"/>
<keyword evidence="2" id="KW-1185">Reference proteome</keyword>